<accession>E8ZKD4</accession>
<dbReference type="PIRSF" id="PIRSF000412">
    <property type="entry name" value="SHMT"/>
    <property type="match status" value="1"/>
</dbReference>
<dbReference type="InterPro" id="IPR015421">
    <property type="entry name" value="PyrdxlP-dep_Trfase_major"/>
</dbReference>
<keyword evidence="3 4" id="KW-0663">Pyridoxal phosphate</keyword>
<dbReference type="Proteomes" id="UP000008637">
    <property type="component" value="Chromosome"/>
</dbReference>
<dbReference type="EMBL" id="FR773153">
    <property type="protein sequence ID" value="CBY92100.1"/>
    <property type="molecule type" value="Genomic_DNA"/>
</dbReference>
<proteinExistence type="inferred from homology"/>
<dbReference type="CDD" id="cd00378">
    <property type="entry name" value="SHMT"/>
    <property type="match status" value="1"/>
</dbReference>
<dbReference type="GO" id="GO:0035999">
    <property type="term" value="P:tetrahydrofolate interconversion"/>
    <property type="evidence" value="ECO:0007669"/>
    <property type="project" value="InterPro"/>
</dbReference>
<dbReference type="Pfam" id="PF00464">
    <property type="entry name" value="SHMT"/>
    <property type="match status" value="1"/>
</dbReference>
<feature type="modified residue" description="N6-(pyridoxal phosphate)lysine" evidence="4">
    <location>
        <position position="222"/>
    </location>
</feature>
<evidence type="ECO:0000313" key="7">
    <source>
        <dbReference type="Proteomes" id="UP000008637"/>
    </source>
</evidence>
<organism evidence="6 7">
    <name type="scientific">Mycoplasma haemofelis (strain Langford 1)</name>
    <name type="common">Haemobartonella felis</name>
    <dbReference type="NCBI Taxonomy" id="941640"/>
    <lineage>
        <taxon>Bacteria</taxon>
        <taxon>Bacillati</taxon>
        <taxon>Mycoplasmatota</taxon>
        <taxon>Mollicutes</taxon>
        <taxon>Mycoplasmataceae</taxon>
        <taxon>Mycoplasma</taxon>
    </lineage>
</organism>
<dbReference type="SUPFAM" id="SSF53383">
    <property type="entry name" value="PLP-dependent transferases"/>
    <property type="match status" value="1"/>
</dbReference>
<dbReference type="HOGENOM" id="CLU_022477_2_1_14"/>
<protein>
    <submittedName>
        <fullName evidence="6">Serine hydroxymethyltransferase</fullName>
        <ecNumber evidence="6">2.1.2.1</ecNumber>
    </submittedName>
</protein>
<dbReference type="PANTHER" id="PTHR11680">
    <property type="entry name" value="SERINE HYDROXYMETHYLTRANSFERASE"/>
    <property type="match status" value="1"/>
</dbReference>
<dbReference type="GO" id="GO:0030170">
    <property type="term" value="F:pyridoxal phosphate binding"/>
    <property type="evidence" value="ECO:0007669"/>
    <property type="project" value="InterPro"/>
</dbReference>
<dbReference type="EC" id="2.1.2.1" evidence="6"/>
<dbReference type="GO" id="GO:0004372">
    <property type="term" value="F:glycine hydroxymethyltransferase activity"/>
    <property type="evidence" value="ECO:0007669"/>
    <property type="project" value="UniProtKB-EC"/>
</dbReference>
<dbReference type="InterPro" id="IPR015422">
    <property type="entry name" value="PyrdxlP-dep_Trfase_small"/>
</dbReference>
<comment type="similarity">
    <text evidence="2">Belongs to the SHMT family.</text>
</comment>
<keyword evidence="6" id="KW-0808">Transferase</keyword>
<name>E8ZKD4_MYCHL</name>
<feature type="domain" description="Serine hydroxymethyltransferase-like" evidence="5">
    <location>
        <begin position="6"/>
        <end position="370"/>
    </location>
</feature>
<dbReference type="Gene3D" id="3.40.640.10">
    <property type="entry name" value="Type I PLP-dependent aspartate aminotransferase-like (Major domain)"/>
    <property type="match status" value="1"/>
</dbReference>
<dbReference type="AlphaFoldDB" id="E8ZKD4"/>
<comment type="cofactor">
    <cofactor evidence="1 4">
        <name>pyridoxal 5'-phosphate</name>
        <dbReference type="ChEBI" id="CHEBI:597326"/>
    </cofactor>
</comment>
<sequence length="404" mass="44610">MSVTDRVFEYALKEKNRQSNCLSLIASENLIYLEALKIAQFPLLNKYVEGYPNRRFYSGCENVDRIEEIAIQEATKAFKCRFANVQPYSGSIANAAIYKALLKPKDVILGLEMSGGGHLTHSSSLSFVSHFYKVYSYPLDPDTLRIDYGALEKIALQVKPKLIIAGGSSYPYSIDFRRFREIADLVGAYLLADICHYSSLVISGLHQHCFPHAHVAMCTTHKQLRGAKGAIILWNDPELTDPINKAVFPGMQGGVNVLSLSMNAIALCKANEPEYLDYANKVVSIAKAMCDEFTALGAKVIGTETHMFLIDTKTSFNLTGKEAADILEGSGIIVNQNLIPFDNESPLVTSGIRIGSLVLASLGWDIEQCKLLAFHTYRILSSIGVGRDLEAAKAREWIKSILNN</sequence>
<dbReference type="InterPro" id="IPR039429">
    <property type="entry name" value="SHMT-like_dom"/>
</dbReference>
<keyword evidence="7" id="KW-1185">Reference proteome</keyword>
<dbReference type="GO" id="GO:0005829">
    <property type="term" value="C:cytosol"/>
    <property type="evidence" value="ECO:0007669"/>
    <property type="project" value="TreeGrafter"/>
</dbReference>
<gene>
    <name evidence="6" type="primary">glyA</name>
    <name evidence="6" type="ordered locus">HF1_00920</name>
</gene>
<dbReference type="GO" id="GO:0019264">
    <property type="term" value="P:glycine biosynthetic process from serine"/>
    <property type="evidence" value="ECO:0007669"/>
    <property type="project" value="InterPro"/>
</dbReference>
<dbReference type="KEGG" id="mha:HF1_00920"/>
<dbReference type="Gene3D" id="3.90.1150.10">
    <property type="entry name" value="Aspartate Aminotransferase, domain 1"/>
    <property type="match status" value="1"/>
</dbReference>
<evidence type="ECO:0000256" key="2">
    <source>
        <dbReference type="ARBA" id="ARBA00006376"/>
    </source>
</evidence>
<dbReference type="InterPro" id="IPR015424">
    <property type="entry name" value="PyrdxlP-dep_Trfase"/>
</dbReference>
<evidence type="ECO:0000259" key="5">
    <source>
        <dbReference type="Pfam" id="PF00464"/>
    </source>
</evidence>
<dbReference type="PANTHER" id="PTHR11680:SF35">
    <property type="entry name" value="SERINE HYDROXYMETHYLTRANSFERASE 1"/>
    <property type="match status" value="1"/>
</dbReference>
<reference evidence="6 7" key="1">
    <citation type="journal article" date="2011" name="J. Bacteriol.">
        <title>Complete genome sequence of Mycoplasma haemofelis, a hemotropic mycoplasma.</title>
        <authorList>
            <person name="Barker E.N."/>
            <person name="Helps C.R."/>
            <person name="Peters I.R."/>
            <person name="Darby A.C."/>
            <person name="Radford A.D."/>
            <person name="Tasker S."/>
        </authorList>
    </citation>
    <scope>NUCLEOTIDE SEQUENCE [LARGE SCALE GENOMIC DNA]</scope>
    <source>
        <strain evidence="6 7">Langford 1</strain>
    </source>
</reference>
<dbReference type="NCBIfam" id="NF000586">
    <property type="entry name" value="PRK00011.1"/>
    <property type="match status" value="1"/>
</dbReference>
<evidence type="ECO:0000313" key="6">
    <source>
        <dbReference type="EMBL" id="CBY92100.1"/>
    </source>
</evidence>
<dbReference type="InterPro" id="IPR001085">
    <property type="entry name" value="Ser_HO-MeTrfase"/>
</dbReference>
<dbReference type="InterPro" id="IPR049943">
    <property type="entry name" value="Ser_HO-MeTrfase-like"/>
</dbReference>
<dbReference type="OrthoDB" id="9803846at2"/>
<evidence type="ECO:0000256" key="4">
    <source>
        <dbReference type="PIRSR" id="PIRSR000412-50"/>
    </source>
</evidence>
<evidence type="ECO:0000256" key="3">
    <source>
        <dbReference type="ARBA" id="ARBA00022898"/>
    </source>
</evidence>
<evidence type="ECO:0000256" key="1">
    <source>
        <dbReference type="ARBA" id="ARBA00001933"/>
    </source>
</evidence>